<dbReference type="AlphaFoldDB" id="A0A917X2M6"/>
<feature type="region of interest" description="Disordered" evidence="1">
    <location>
        <begin position="1"/>
        <end position="23"/>
    </location>
</feature>
<reference evidence="3" key="1">
    <citation type="journal article" date="2014" name="Int. J. Syst. Evol. Microbiol.">
        <title>Complete genome sequence of Corynebacterium casei LMG S-19264T (=DSM 44701T), isolated from a smear-ripened cheese.</title>
        <authorList>
            <consortium name="US DOE Joint Genome Institute (JGI-PGF)"/>
            <person name="Walter F."/>
            <person name="Albersmeier A."/>
            <person name="Kalinowski J."/>
            <person name="Ruckert C."/>
        </authorList>
    </citation>
    <scope>NUCLEOTIDE SEQUENCE</scope>
    <source>
        <strain evidence="3">JCM 19831</strain>
    </source>
</reference>
<reference evidence="3" key="2">
    <citation type="submission" date="2020-09" db="EMBL/GenBank/DDBJ databases">
        <authorList>
            <person name="Sun Q."/>
            <person name="Ohkuma M."/>
        </authorList>
    </citation>
    <scope>NUCLEOTIDE SEQUENCE</scope>
    <source>
        <strain evidence="3">JCM 19831</strain>
    </source>
</reference>
<name>A0A917X2M6_9ACTN</name>
<feature type="domain" description="DUF397" evidence="2">
    <location>
        <begin position="9"/>
        <end position="62"/>
    </location>
</feature>
<accession>A0A917X2M6</accession>
<gene>
    <name evidence="3" type="ORF">GCM10007977_069330</name>
</gene>
<dbReference type="Pfam" id="PF04149">
    <property type="entry name" value="DUF397"/>
    <property type="match status" value="1"/>
</dbReference>
<organism evidence="3 4">
    <name type="scientific">Dactylosporangium sucinum</name>
    <dbReference type="NCBI Taxonomy" id="1424081"/>
    <lineage>
        <taxon>Bacteria</taxon>
        <taxon>Bacillati</taxon>
        <taxon>Actinomycetota</taxon>
        <taxon>Actinomycetes</taxon>
        <taxon>Micromonosporales</taxon>
        <taxon>Micromonosporaceae</taxon>
        <taxon>Dactylosporangium</taxon>
    </lineage>
</organism>
<protein>
    <recommendedName>
        <fullName evidence="2">DUF397 domain-containing protein</fullName>
    </recommendedName>
</protein>
<keyword evidence="4" id="KW-1185">Reference proteome</keyword>
<dbReference type="InterPro" id="IPR007278">
    <property type="entry name" value="DUF397"/>
</dbReference>
<dbReference type="RefSeq" id="WP_190254224.1">
    <property type="nucleotide sequence ID" value="NZ_BMPI01000040.1"/>
</dbReference>
<dbReference type="EMBL" id="BMPI01000040">
    <property type="protein sequence ID" value="GGM57836.1"/>
    <property type="molecule type" value="Genomic_DNA"/>
</dbReference>
<evidence type="ECO:0000313" key="4">
    <source>
        <dbReference type="Proteomes" id="UP000642070"/>
    </source>
</evidence>
<sequence>MSAQLSDTAWRKSSRSNGNGGSNCVEVAMLDTAVAVRDSKNPDGPALRFTPMAWESFVDGTKKGSFDTAH</sequence>
<comment type="caution">
    <text evidence="3">The sequence shown here is derived from an EMBL/GenBank/DDBJ whole genome shotgun (WGS) entry which is preliminary data.</text>
</comment>
<evidence type="ECO:0000256" key="1">
    <source>
        <dbReference type="SAM" id="MobiDB-lite"/>
    </source>
</evidence>
<evidence type="ECO:0000313" key="3">
    <source>
        <dbReference type="EMBL" id="GGM57836.1"/>
    </source>
</evidence>
<proteinExistence type="predicted"/>
<evidence type="ECO:0000259" key="2">
    <source>
        <dbReference type="Pfam" id="PF04149"/>
    </source>
</evidence>
<dbReference type="Proteomes" id="UP000642070">
    <property type="component" value="Unassembled WGS sequence"/>
</dbReference>